<gene>
    <name evidence="3" type="ORF">RR42_s2403</name>
</gene>
<feature type="chain" id="PRO_5002174263" evidence="2">
    <location>
        <begin position="47"/>
        <end position="346"/>
    </location>
</feature>
<dbReference type="Proteomes" id="UP000031843">
    <property type="component" value="Chromosome secondary"/>
</dbReference>
<protein>
    <submittedName>
        <fullName evidence="3">Tricarboxylate transport protein TctC</fullName>
    </submittedName>
</protein>
<comment type="similarity">
    <text evidence="1">Belongs to the UPF0065 (bug) family.</text>
</comment>
<dbReference type="Gene3D" id="3.40.190.150">
    <property type="entry name" value="Bordetella uptake gene, domain 1"/>
    <property type="match status" value="1"/>
</dbReference>
<dbReference type="PANTHER" id="PTHR42928">
    <property type="entry name" value="TRICARBOXYLATE-BINDING PROTEIN"/>
    <property type="match status" value="1"/>
</dbReference>
<dbReference type="Gene3D" id="3.40.190.10">
    <property type="entry name" value="Periplasmic binding protein-like II"/>
    <property type="match status" value="1"/>
</dbReference>
<name>A0A0C4YN87_9BURK</name>
<accession>A0A0C4YN87</accession>
<dbReference type="CDD" id="cd07012">
    <property type="entry name" value="PBP2_Bug_TTT"/>
    <property type="match status" value="1"/>
</dbReference>
<feature type="signal peptide" evidence="2">
    <location>
        <begin position="1"/>
        <end position="46"/>
    </location>
</feature>
<dbReference type="InterPro" id="IPR042100">
    <property type="entry name" value="Bug_dom1"/>
</dbReference>
<dbReference type="PANTHER" id="PTHR42928:SF5">
    <property type="entry name" value="BLR1237 PROTEIN"/>
    <property type="match status" value="1"/>
</dbReference>
<dbReference type="AlphaFoldDB" id="A0A0C4YN87"/>
<dbReference type="OrthoDB" id="8678477at2"/>
<dbReference type="EMBL" id="CP010537">
    <property type="protein sequence ID" value="AJG23985.1"/>
    <property type="molecule type" value="Genomic_DNA"/>
</dbReference>
<evidence type="ECO:0000256" key="2">
    <source>
        <dbReference type="SAM" id="SignalP"/>
    </source>
</evidence>
<keyword evidence="4" id="KW-1185">Reference proteome</keyword>
<reference evidence="3 4" key="1">
    <citation type="journal article" date="2015" name="Genome Announc.">
        <title>Complete Genome Sequence of Cupriavidus basilensis 4G11, Isolated from the Oak Ridge Field Research Center Site.</title>
        <authorList>
            <person name="Ray J."/>
            <person name="Waters R.J."/>
            <person name="Skerker J.M."/>
            <person name="Kuehl J.V."/>
            <person name="Price M.N."/>
            <person name="Huang J."/>
            <person name="Chakraborty R."/>
            <person name="Arkin A.P."/>
            <person name="Deutschbauer A."/>
        </authorList>
    </citation>
    <scope>NUCLEOTIDE SEQUENCE [LARGE SCALE GENOMIC DNA]</scope>
    <source>
        <strain evidence="3">4G11</strain>
    </source>
</reference>
<evidence type="ECO:0000313" key="3">
    <source>
        <dbReference type="EMBL" id="AJG23985.1"/>
    </source>
</evidence>
<dbReference type="PIRSF" id="PIRSF017082">
    <property type="entry name" value="YflP"/>
    <property type="match status" value="1"/>
</dbReference>
<dbReference type="STRING" id="68895.RR42_s2403"/>
<organism evidence="3 4">
    <name type="scientific">Cupriavidus basilensis</name>
    <dbReference type="NCBI Taxonomy" id="68895"/>
    <lineage>
        <taxon>Bacteria</taxon>
        <taxon>Pseudomonadati</taxon>
        <taxon>Pseudomonadota</taxon>
        <taxon>Betaproteobacteria</taxon>
        <taxon>Burkholderiales</taxon>
        <taxon>Burkholderiaceae</taxon>
        <taxon>Cupriavidus</taxon>
    </lineage>
</organism>
<evidence type="ECO:0000313" key="4">
    <source>
        <dbReference type="Proteomes" id="UP000031843"/>
    </source>
</evidence>
<evidence type="ECO:0000256" key="1">
    <source>
        <dbReference type="ARBA" id="ARBA00006987"/>
    </source>
</evidence>
<dbReference type="SUPFAM" id="SSF53850">
    <property type="entry name" value="Periplasmic binding protein-like II"/>
    <property type="match status" value="1"/>
</dbReference>
<proteinExistence type="inferred from homology"/>
<dbReference type="KEGG" id="cbw:RR42_s2403"/>
<dbReference type="Pfam" id="PF03401">
    <property type="entry name" value="TctC"/>
    <property type="match status" value="1"/>
</dbReference>
<keyword evidence="2" id="KW-0732">Signal</keyword>
<dbReference type="RefSeq" id="WP_043355980.1">
    <property type="nucleotide sequence ID" value="NZ_CP010537.1"/>
</dbReference>
<dbReference type="InterPro" id="IPR005064">
    <property type="entry name" value="BUG"/>
</dbReference>
<sequence>MFIQSLYRTRTLQWPARSFRGGKRARAGLLLALAAGAATITTPAAAADYPDHAVQLVLSFPPSGATDVLARAVGQRLSAVLRQPVVVDNRPGAGGAIGMSFAAKAAPDGYTLYLAAVSNAAIAAATYSNQPASLARDFVPIAGIGTVPHILVVPASLPVHSVPELVSLLKASPGKYNFASQGSGTLSHLESELFKLRTGVDVVHVPYKGSAFALPDLMAGRASMMFDSIPSALPHVKSGKLRLLAVASEHRLSALPDAQTVTEAGIRDFRADNLFGLVAPKGTPPQVLKQLSTAMKDVLASPELAAAMEAQGVQIKYTAPEPFGRMIGDEMRAWEKVARAASVKIE</sequence>